<keyword evidence="3" id="KW-0732">Signal</keyword>
<keyword evidence="2" id="KW-0812">Transmembrane</keyword>
<dbReference type="Proteomes" id="UP000696485">
    <property type="component" value="Unassembled WGS sequence"/>
</dbReference>
<feature type="compositionally biased region" description="Gly residues" evidence="1">
    <location>
        <begin position="268"/>
        <end position="277"/>
    </location>
</feature>
<evidence type="ECO:0000256" key="2">
    <source>
        <dbReference type="SAM" id="Phobius"/>
    </source>
</evidence>
<keyword evidence="2" id="KW-0472">Membrane</keyword>
<evidence type="ECO:0000256" key="1">
    <source>
        <dbReference type="SAM" id="MobiDB-lite"/>
    </source>
</evidence>
<accession>A0A9P5VGQ9</accession>
<feature type="compositionally biased region" description="Low complexity" evidence="1">
    <location>
        <begin position="278"/>
        <end position="289"/>
    </location>
</feature>
<feature type="chain" id="PRO_5040233153" evidence="3">
    <location>
        <begin position="26"/>
        <end position="303"/>
    </location>
</feature>
<dbReference type="AlphaFoldDB" id="A0A9P5VGQ9"/>
<sequence length="303" mass="32442">MMLPSFTASLLFSLLSTSLLTLVQAQGTSNVEVVYFTEANVEIATESAPYNTCFASQAAGNPYNYLTFAPYDATINFYTDANCQTFAFGLDGHYSDHPGAKAGSYRWAGWSKDNLGLLIKAPFVVDPHALPPIPPPVSEPDNKQPPLRPQPGNNNHGVDSDENQDDSGSTRASSLFFGAVAGIATIVSIGGLVFWKTRGKKIIVDKGKGVLPYSRVSNSRDGDGDADILLSNRGGHNSFELEGEDDDDEEEDLEKHRDRRGLHHMGSSGSGSSGGSGSSSNNASSRNSGTYGRVNNKEQYHGQ</sequence>
<gene>
    <name evidence="4" type="ORF">BG006_002562</name>
</gene>
<feature type="region of interest" description="Disordered" evidence="1">
    <location>
        <begin position="130"/>
        <end position="170"/>
    </location>
</feature>
<evidence type="ECO:0000313" key="5">
    <source>
        <dbReference type="Proteomes" id="UP000696485"/>
    </source>
</evidence>
<dbReference type="EMBL" id="JAAAUY010001604">
    <property type="protein sequence ID" value="KAF9321801.1"/>
    <property type="molecule type" value="Genomic_DNA"/>
</dbReference>
<name>A0A9P5VGQ9_9FUNG</name>
<feature type="transmembrane region" description="Helical" evidence="2">
    <location>
        <begin position="175"/>
        <end position="195"/>
    </location>
</feature>
<feature type="region of interest" description="Disordered" evidence="1">
    <location>
        <begin position="212"/>
        <end position="303"/>
    </location>
</feature>
<protein>
    <submittedName>
        <fullName evidence="4">Uncharacterized protein</fullName>
    </submittedName>
</protein>
<comment type="caution">
    <text evidence="4">The sequence shown here is derived from an EMBL/GenBank/DDBJ whole genome shotgun (WGS) entry which is preliminary data.</text>
</comment>
<keyword evidence="5" id="KW-1185">Reference proteome</keyword>
<evidence type="ECO:0000313" key="4">
    <source>
        <dbReference type="EMBL" id="KAF9321801.1"/>
    </source>
</evidence>
<proteinExistence type="predicted"/>
<keyword evidence="2" id="KW-1133">Transmembrane helix</keyword>
<feature type="compositionally biased region" description="Acidic residues" evidence="1">
    <location>
        <begin position="241"/>
        <end position="252"/>
    </location>
</feature>
<reference evidence="4" key="1">
    <citation type="journal article" date="2020" name="Fungal Divers.">
        <title>Resolving the Mortierellaceae phylogeny through synthesis of multi-gene phylogenetics and phylogenomics.</title>
        <authorList>
            <person name="Vandepol N."/>
            <person name="Liber J."/>
            <person name="Desiro A."/>
            <person name="Na H."/>
            <person name="Kennedy M."/>
            <person name="Barry K."/>
            <person name="Grigoriev I.V."/>
            <person name="Miller A.N."/>
            <person name="O'Donnell K."/>
            <person name="Stajich J.E."/>
            <person name="Bonito G."/>
        </authorList>
    </citation>
    <scope>NUCLEOTIDE SEQUENCE</scope>
    <source>
        <strain evidence="4">NVP1</strain>
    </source>
</reference>
<organism evidence="4 5">
    <name type="scientific">Podila minutissima</name>
    <dbReference type="NCBI Taxonomy" id="64525"/>
    <lineage>
        <taxon>Eukaryota</taxon>
        <taxon>Fungi</taxon>
        <taxon>Fungi incertae sedis</taxon>
        <taxon>Mucoromycota</taxon>
        <taxon>Mortierellomycotina</taxon>
        <taxon>Mortierellomycetes</taxon>
        <taxon>Mortierellales</taxon>
        <taxon>Mortierellaceae</taxon>
        <taxon>Podila</taxon>
    </lineage>
</organism>
<feature type="signal peptide" evidence="3">
    <location>
        <begin position="1"/>
        <end position="25"/>
    </location>
</feature>
<evidence type="ECO:0000256" key="3">
    <source>
        <dbReference type="SAM" id="SignalP"/>
    </source>
</evidence>